<dbReference type="Gene3D" id="3.50.50.60">
    <property type="entry name" value="FAD/NAD(P)-binding domain"/>
    <property type="match status" value="1"/>
</dbReference>
<dbReference type="InterPro" id="IPR036188">
    <property type="entry name" value="FAD/NAD-bd_sf"/>
</dbReference>
<dbReference type="GO" id="GO:0071949">
    <property type="term" value="F:FAD binding"/>
    <property type="evidence" value="ECO:0007669"/>
    <property type="project" value="InterPro"/>
</dbReference>
<protein>
    <recommendedName>
        <fullName evidence="1">FAD-binding domain-containing protein</fullName>
    </recommendedName>
</protein>
<dbReference type="EMBL" id="VIBQ01000102">
    <property type="protein sequence ID" value="KAB8772353.1"/>
    <property type="molecule type" value="Genomic_DNA"/>
</dbReference>
<feature type="domain" description="FAD-binding" evidence="1">
    <location>
        <begin position="2"/>
        <end position="352"/>
    </location>
</feature>
<evidence type="ECO:0000313" key="3">
    <source>
        <dbReference type="Proteomes" id="UP000327013"/>
    </source>
</evidence>
<sequence>MRVLISGAGIAGPTLAWFLAKTGARVTVVEKSRTLLAQGQNIDVNHSALKVAQMMGLMDQIKRFNTTERGTQFIDPKGRPFAPFPVKEGHLSPTSEFEILRGDLATVLFEATKSLMNVNYLLGTTVNQVISNDVDDGVVKVQLSDGNLQEYDLLVIADGQWSKLRQQCFSPECVNIIDKDMYVAYFTVPRLSSDNDWWNIYSALGSRVVTTRPDPHGTIRAMLSLMPCSDAQRDAWQEASRKDKQAQKDLLKRDFKDAGWQAPRLLHAVDETPDFYLQAIQQIRMSKWSISRIVCLGDAAFAPTPLTGAGASLAILGSYVLAGELSMLSPSEHLSVGLERYESKFRRFVEETQQVPSFLPAIGHPKTAGKRWLLQALVSTMSKILAMPWLAHRFSGTQDEDFPLPHYPKFENLSSK</sequence>
<gene>
    <name evidence="2" type="ORF">FH972_026643</name>
</gene>
<evidence type="ECO:0000259" key="1">
    <source>
        <dbReference type="Pfam" id="PF01494"/>
    </source>
</evidence>
<dbReference type="Pfam" id="PF01494">
    <property type="entry name" value="FAD_binding_3"/>
    <property type="match status" value="1"/>
</dbReference>
<reference evidence="2 3" key="1">
    <citation type="submission" date="2019-06" db="EMBL/GenBank/DDBJ databases">
        <title>A chromosomal-level reference genome of Carpinus fangiana (Coryloideae, Betulaceae).</title>
        <authorList>
            <person name="Yang X."/>
            <person name="Wang Z."/>
            <person name="Zhang L."/>
            <person name="Hao G."/>
            <person name="Liu J."/>
            <person name="Yang Y."/>
        </authorList>
    </citation>
    <scope>NUCLEOTIDE SEQUENCE [LARGE SCALE GENOMIC DNA]</scope>
    <source>
        <strain evidence="2">Cfa_2016G</strain>
        <tissue evidence="2">Leaf</tissue>
    </source>
</reference>
<keyword evidence="3" id="KW-1185">Reference proteome</keyword>
<evidence type="ECO:0000313" key="2">
    <source>
        <dbReference type="EMBL" id="KAB8772353.1"/>
    </source>
</evidence>
<organism evidence="2 3">
    <name type="scientific">Carpinus fangiana</name>
    <dbReference type="NCBI Taxonomy" id="176857"/>
    <lineage>
        <taxon>Eukaryota</taxon>
        <taxon>Viridiplantae</taxon>
        <taxon>Streptophyta</taxon>
        <taxon>Embryophyta</taxon>
        <taxon>Tracheophyta</taxon>
        <taxon>Spermatophyta</taxon>
        <taxon>Magnoliopsida</taxon>
        <taxon>eudicotyledons</taxon>
        <taxon>Gunneridae</taxon>
        <taxon>Pentapetalae</taxon>
        <taxon>rosids</taxon>
        <taxon>fabids</taxon>
        <taxon>Fagales</taxon>
        <taxon>Betulaceae</taxon>
        <taxon>Carpinus</taxon>
    </lineage>
</organism>
<dbReference type="Proteomes" id="UP000327013">
    <property type="component" value="Unassembled WGS sequence"/>
</dbReference>
<proteinExistence type="predicted"/>
<dbReference type="InterPro" id="IPR002938">
    <property type="entry name" value="FAD-bd"/>
</dbReference>
<dbReference type="PRINTS" id="PR00420">
    <property type="entry name" value="RNGMNOXGNASE"/>
</dbReference>
<dbReference type="SUPFAM" id="SSF51905">
    <property type="entry name" value="FAD/NAD(P)-binding domain"/>
    <property type="match status" value="1"/>
</dbReference>
<comment type="caution">
    <text evidence="2">The sequence shown here is derived from an EMBL/GenBank/DDBJ whole genome shotgun (WGS) entry which is preliminary data.</text>
</comment>
<dbReference type="InterPro" id="IPR051704">
    <property type="entry name" value="FAD_aromatic-hydroxylase"/>
</dbReference>
<dbReference type="OrthoDB" id="1922128at2759"/>
<dbReference type="Gene3D" id="3.30.9.10">
    <property type="entry name" value="D-Amino Acid Oxidase, subunit A, domain 2"/>
    <property type="match status" value="1"/>
</dbReference>
<accession>A0A5N6L5I5</accession>
<dbReference type="PANTHER" id="PTHR46865:SF2">
    <property type="entry name" value="MONOOXYGENASE"/>
    <property type="match status" value="1"/>
</dbReference>
<name>A0A5N6L5I5_9ROSI</name>
<dbReference type="PANTHER" id="PTHR46865">
    <property type="entry name" value="OXIDOREDUCTASE-RELATED"/>
    <property type="match status" value="1"/>
</dbReference>
<dbReference type="AlphaFoldDB" id="A0A5N6L5I5"/>